<feature type="compositionally biased region" description="Low complexity" evidence="1">
    <location>
        <begin position="315"/>
        <end position="326"/>
    </location>
</feature>
<organism evidence="3 4">
    <name type="scientific">Streptomyces thinghirensis</name>
    <dbReference type="NCBI Taxonomy" id="551547"/>
    <lineage>
        <taxon>Bacteria</taxon>
        <taxon>Bacillati</taxon>
        <taxon>Actinomycetota</taxon>
        <taxon>Actinomycetes</taxon>
        <taxon>Kitasatosporales</taxon>
        <taxon>Streptomycetaceae</taxon>
        <taxon>Streptomyces</taxon>
    </lineage>
</organism>
<dbReference type="EMBL" id="BAABJR010000010">
    <property type="protein sequence ID" value="GAA5211618.1"/>
    <property type="molecule type" value="Genomic_DNA"/>
</dbReference>
<dbReference type="RefSeq" id="WP_345632890.1">
    <property type="nucleotide sequence ID" value="NZ_BAABJR010000010.1"/>
</dbReference>
<dbReference type="SMART" id="SM00458">
    <property type="entry name" value="RICIN"/>
    <property type="match status" value="1"/>
</dbReference>
<sequence length="521" mass="54254">MARGDGTDGGAQAGDETYAGASDARLTELLRADTPTAYPALQELRARHQPSVLAYARLCTAGESTARQLAARTFALAARRAARGTDAAGPWRHQLLLLAGETTAEWAVDERSAGLDAGLLLVVNTAGTGCPVPPMLAAFRSLPPRAQGMIWYGVVDREPADRTAELLGLGRQDVTYGTQPALQALAQACLRSRLAASEDPRCVDFRRLIEESVRPDTPRDSADLHAHMAHCPHCTAAHEELCTLRDTPRTALAEGLLPWAGTAYAARETGQPDGVASLAMPGTWPPSRRFALASAALGVALVPLLFLVLSPDDTPSRPAANASARPPAGPPPVTVTATVPATPSSPTPSPSPSASSKSPSPKPSPSPTPSRTVRPSPTPSTPSYRAPGGTYSPVVNVASGRCLDIDGGLEKGTDVVTAPCTSSHTQLWRVDAGRGVVQSYADEDYCLDSRGSVDEGVGIWECDSVDGRNGQNLRFSVDARGVIRPGIAPDRAVTPGGGDAVVLVGTASGRTDQRWRAGAAS</sequence>
<accession>A0ABP9T8V5</accession>
<evidence type="ECO:0000313" key="4">
    <source>
        <dbReference type="Proteomes" id="UP001499878"/>
    </source>
</evidence>
<name>A0ABP9T8V5_9ACTN</name>
<gene>
    <name evidence="3" type="ORF">GCM10023323_43990</name>
</gene>
<dbReference type="InterPro" id="IPR000772">
    <property type="entry name" value="Ricin_B_lectin"/>
</dbReference>
<evidence type="ECO:0000259" key="2">
    <source>
        <dbReference type="SMART" id="SM00458"/>
    </source>
</evidence>
<keyword evidence="4" id="KW-1185">Reference proteome</keyword>
<comment type="caution">
    <text evidence="3">The sequence shown here is derived from an EMBL/GenBank/DDBJ whole genome shotgun (WGS) entry which is preliminary data.</text>
</comment>
<dbReference type="Gene3D" id="2.80.10.50">
    <property type="match status" value="1"/>
</dbReference>
<feature type="region of interest" description="Disordered" evidence="1">
    <location>
        <begin position="315"/>
        <end position="390"/>
    </location>
</feature>
<dbReference type="InterPro" id="IPR035992">
    <property type="entry name" value="Ricin_B-like_lectins"/>
</dbReference>
<dbReference type="PROSITE" id="PS50231">
    <property type="entry name" value="RICIN_B_LECTIN"/>
    <property type="match status" value="1"/>
</dbReference>
<feature type="domain" description="Ricin B lectin" evidence="2">
    <location>
        <begin position="389"/>
        <end position="518"/>
    </location>
</feature>
<reference evidence="4" key="1">
    <citation type="journal article" date="2019" name="Int. J. Syst. Evol. Microbiol.">
        <title>The Global Catalogue of Microorganisms (GCM) 10K type strain sequencing project: providing services to taxonomists for standard genome sequencing and annotation.</title>
        <authorList>
            <consortium name="The Broad Institute Genomics Platform"/>
            <consortium name="The Broad Institute Genome Sequencing Center for Infectious Disease"/>
            <person name="Wu L."/>
            <person name="Ma J."/>
        </authorList>
    </citation>
    <scope>NUCLEOTIDE SEQUENCE [LARGE SCALE GENOMIC DNA]</scope>
    <source>
        <strain evidence="4">JCM 18306</strain>
    </source>
</reference>
<evidence type="ECO:0000256" key="1">
    <source>
        <dbReference type="SAM" id="MobiDB-lite"/>
    </source>
</evidence>
<dbReference type="Proteomes" id="UP001499878">
    <property type="component" value="Unassembled WGS sequence"/>
</dbReference>
<proteinExistence type="predicted"/>
<dbReference type="Pfam" id="PF00652">
    <property type="entry name" value="Ricin_B_lectin"/>
    <property type="match status" value="1"/>
</dbReference>
<dbReference type="SUPFAM" id="SSF50370">
    <property type="entry name" value="Ricin B-like lectins"/>
    <property type="match status" value="1"/>
</dbReference>
<protein>
    <recommendedName>
        <fullName evidence="2">Ricin B lectin domain-containing protein</fullName>
    </recommendedName>
</protein>
<evidence type="ECO:0000313" key="3">
    <source>
        <dbReference type="EMBL" id="GAA5211618.1"/>
    </source>
</evidence>